<dbReference type="GeneID" id="93762725"/>
<organism evidence="12 13">
    <name type="scientific">Streptomyces bobili</name>
    <dbReference type="NCBI Taxonomy" id="67280"/>
    <lineage>
        <taxon>Bacteria</taxon>
        <taxon>Bacillati</taxon>
        <taxon>Actinomycetota</taxon>
        <taxon>Actinomycetes</taxon>
        <taxon>Kitasatosporales</taxon>
        <taxon>Streptomycetaceae</taxon>
        <taxon>Streptomyces</taxon>
    </lineage>
</organism>
<evidence type="ECO:0000313" key="13">
    <source>
        <dbReference type="Proteomes" id="UP001432071"/>
    </source>
</evidence>
<feature type="transmembrane region" description="Helical" evidence="11">
    <location>
        <begin position="406"/>
        <end position="426"/>
    </location>
</feature>
<keyword evidence="7" id="KW-0256">Endoplasmic reticulum</keyword>
<evidence type="ECO:0000256" key="5">
    <source>
        <dbReference type="ARBA" id="ARBA00022679"/>
    </source>
</evidence>
<evidence type="ECO:0000256" key="9">
    <source>
        <dbReference type="ARBA" id="ARBA00023136"/>
    </source>
</evidence>
<feature type="transmembrane region" description="Helical" evidence="11">
    <location>
        <begin position="264"/>
        <end position="285"/>
    </location>
</feature>
<evidence type="ECO:0000256" key="6">
    <source>
        <dbReference type="ARBA" id="ARBA00022692"/>
    </source>
</evidence>
<evidence type="ECO:0000256" key="2">
    <source>
        <dbReference type="ARBA" id="ARBA00004687"/>
    </source>
</evidence>
<keyword evidence="5" id="KW-0808">Transferase</keyword>
<evidence type="ECO:0000256" key="10">
    <source>
        <dbReference type="SAM" id="MobiDB-lite"/>
    </source>
</evidence>
<sequence length="431" mass="46333">MSTARSDAATDSAMPDEPGEPDGQRERPRMPRRLALPDGLRPYRAPLLLYGVTKLVGLTVFAFLLEAAGDYRKKEPRFGGGAHWWDVLATWDGWWYLQVAEKGYDPRPLERLDPGGLFTVKQNSVAFFPLYPGLIRGVSEITGLGLFGSGILVSVLASFVAAAGIYAVVSTLAGVRAGTIAAGLWAVVPGAGVEWAVYSESLFVAIAAWCCYSVMKGRWLAAGLLAFVAGLNRPTSAALIGAVGLAALVTLARRDSRREHGVAGPVYAMVAAPLGLLTYVAWVGLSMGDLTAYFTLQREGWAHFFDFGAYSLDVLGNTAVGHHNYLFAFSVPDLIAVQVVLALPFLIALMLRKKPPLVLVAYTLASILTVLGTQQMFGNTPRYLLPCFPLLLAPAAAMGRLKWPSLAVFFTTAAVASGWYAHYVMFELGIP</sequence>
<keyword evidence="9 11" id="KW-0472">Membrane</keyword>
<feature type="transmembrane region" description="Helical" evidence="11">
    <location>
        <begin position="141"/>
        <end position="159"/>
    </location>
</feature>
<reference evidence="12" key="1">
    <citation type="submission" date="2022-10" db="EMBL/GenBank/DDBJ databases">
        <title>The complete genomes of actinobacterial strains from the NBC collection.</title>
        <authorList>
            <person name="Joergensen T.S."/>
            <person name="Alvarez Arevalo M."/>
            <person name="Sterndorff E.B."/>
            <person name="Faurdal D."/>
            <person name="Vuksanovic O."/>
            <person name="Mourched A.-S."/>
            <person name="Charusanti P."/>
            <person name="Shaw S."/>
            <person name="Blin K."/>
            <person name="Weber T."/>
        </authorList>
    </citation>
    <scope>NUCLEOTIDE SEQUENCE</scope>
    <source>
        <strain evidence="12">NBC_00302</strain>
    </source>
</reference>
<proteinExistence type="predicted"/>
<comment type="pathway">
    <text evidence="2">Glycolipid biosynthesis; glycosylphosphatidylinositol-anchor biosynthesis.</text>
</comment>
<evidence type="ECO:0000256" key="11">
    <source>
        <dbReference type="SAM" id="Phobius"/>
    </source>
</evidence>
<dbReference type="PANTHER" id="PTHR12468:SF2">
    <property type="entry name" value="GPI MANNOSYLTRANSFERASE 2"/>
    <property type="match status" value="1"/>
</dbReference>
<dbReference type="InterPro" id="IPR007315">
    <property type="entry name" value="PIG-V/Gpi18"/>
</dbReference>
<dbReference type="Proteomes" id="UP001432071">
    <property type="component" value="Chromosome"/>
</dbReference>
<feature type="region of interest" description="Disordered" evidence="10">
    <location>
        <begin position="1"/>
        <end position="31"/>
    </location>
</feature>
<dbReference type="RefSeq" id="WP_150472356.1">
    <property type="nucleotide sequence ID" value="NZ_CP108038.1"/>
</dbReference>
<comment type="subcellular location">
    <subcellularLocation>
        <location evidence="1">Endoplasmic reticulum membrane</location>
        <topology evidence="1">Multi-pass membrane protein</topology>
    </subcellularLocation>
</comment>
<dbReference type="EMBL" id="CP108038">
    <property type="protein sequence ID" value="WUN87695.1"/>
    <property type="molecule type" value="Genomic_DNA"/>
</dbReference>
<feature type="transmembrane region" description="Helical" evidence="11">
    <location>
        <begin position="195"/>
        <end position="215"/>
    </location>
</feature>
<accession>A0ABZ1QYX1</accession>
<feature type="transmembrane region" description="Helical" evidence="11">
    <location>
        <begin position="165"/>
        <end position="188"/>
    </location>
</feature>
<keyword evidence="8 11" id="KW-1133">Transmembrane helix</keyword>
<name>A0ABZ1QYX1_9ACTN</name>
<evidence type="ECO:0000256" key="1">
    <source>
        <dbReference type="ARBA" id="ARBA00004477"/>
    </source>
</evidence>
<feature type="transmembrane region" description="Helical" evidence="11">
    <location>
        <begin position="47"/>
        <end position="68"/>
    </location>
</feature>
<feature type="transmembrane region" description="Helical" evidence="11">
    <location>
        <begin position="357"/>
        <end position="377"/>
    </location>
</feature>
<feature type="compositionally biased region" description="Low complexity" evidence="10">
    <location>
        <begin position="1"/>
        <end position="13"/>
    </location>
</feature>
<feature type="transmembrane region" description="Helical" evidence="11">
    <location>
        <begin position="325"/>
        <end position="350"/>
    </location>
</feature>
<keyword evidence="3" id="KW-0337">GPI-anchor biosynthesis</keyword>
<dbReference type="PANTHER" id="PTHR12468">
    <property type="entry name" value="GPI MANNOSYLTRANSFERASE 2"/>
    <property type="match status" value="1"/>
</dbReference>
<evidence type="ECO:0000313" key="12">
    <source>
        <dbReference type="EMBL" id="WUN87695.1"/>
    </source>
</evidence>
<keyword evidence="6 11" id="KW-0812">Transmembrane</keyword>
<keyword evidence="13" id="KW-1185">Reference proteome</keyword>
<feature type="transmembrane region" description="Helical" evidence="11">
    <location>
        <begin position="235"/>
        <end position="252"/>
    </location>
</feature>
<evidence type="ECO:0000256" key="8">
    <source>
        <dbReference type="ARBA" id="ARBA00022989"/>
    </source>
</evidence>
<evidence type="ECO:0000256" key="3">
    <source>
        <dbReference type="ARBA" id="ARBA00022502"/>
    </source>
</evidence>
<gene>
    <name evidence="12" type="ORF">OHT53_17110</name>
</gene>
<evidence type="ECO:0000256" key="7">
    <source>
        <dbReference type="ARBA" id="ARBA00022824"/>
    </source>
</evidence>
<evidence type="ECO:0000256" key="4">
    <source>
        <dbReference type="ARBA" id="ARBA00022676"/>
    </source>
</evidence>
<protein>
    <submittedName>
        <fullName evidence="12">Glycosyltransferase family 39 protein</fullName>
    </submittedName>
</protein>
<keyword evidence="4" id="KW-0328">Glycosyltransferase</keyword>